<feature type="chain" id="PRO_5038422527" description="Alpha-1,2-mannosyltransferase" evidence="2">
    <location>
        <begin position="27"/>
        <end position="350"/>
    </location>
</feature>
<feature type="transmembrane region" description="Helical" evidence="1">
    <location>
        <begin position="276"/>
        <end position="293"/>
    </location>
</feature>
<keyword evidence="1" id="KW-0472">Membrane</keyword>
<evidence type="ECO:0000256" key="1">
    <source>
        <dbReference type="SAM" id="Phobius"/>
    </source>
</evidence>
<proteinExistence type="predicted"/>
<evidence type="ECO:0000256" key="2">
    <source>
        <dbReference type="SAM" id="SignalP"/>
    </source>
</evidence>
<keyword evidence="2" id="KW-0732">Signal</keyword>
<feature type="transmembrane region" description="Helical" evidence="1">
    <location>
        <begin position="146"/>
        <end position="172"/>
    </location>
</feature>
<name>A0A1I2NDQ0_9ACTN</name>
<dbReference type="EMBL" id="FONV01000040">
    <property type="protein sequence ID" value="SFF99827.1"/>
    <property type="molecule type" value="Genomic_DNA"/>
</dbReference>
<keyword evidence="1" id="KW-0812">Transmembrane</keyword>
<dbReference type="OrthoDB" id="3296243at2"/>
<accession>A0A1I2NDQ0</accession>
<feature type="transmembrane region" description="Helical" evidence="1">
    <location>
        <begin position="227"/>
        <end position="247"/>
    </location>
</feature>
<dbReference type="Proteomes" id="UP000199645">
    <property type="component" value="Unassembled WGS sequence"/>
</dbReference>
<evidence type="ECO:0000313" key="3">
    <source>
        <dbReference type="EMBL" id="SFF99827.1"/>
    </source>
</evidence>
<protein>
    <recommendedName>
        <fullName evidence="5">Alpha-1,2-mannosyltransferase</fullName>
    </recommendedName>
</protein>
<feature type="signal peptide" evidence="2">
    <location>
        <begin position="1"/>
        <end position="26"/>
    </location>
</feature>
<organism evidence="3 4">
    <name type="scientific">Actinoplanes philippinensis</name>
    <dbReference type="NCBI Taxonomy" id="35752"/>
    <lineage>
        <taxon>Bacteria</taxon>
        <taxon>Bacillati</taxon>
        <taxon>Actinomycetota</taxon>
        <taxon>Actinomycetes</taxon>
        <taxon>Micromonosporales</taxon>
        <taxon>Micromonosporaceae</taxon>
        <taxon>Actinoplanes</taxon>
    </lineage>
</organism>
<feature type="transmembrane region" description="Helical" evidence="1">
    <location>
        <begin position="313"/>
        <end position="332"/>
    </location>
</feature>
<evidence type="ECO:0000313" key="4">
    <source>
        <dbReference type="Proteomes" id="UP000199645"/>
    </source>
</evidence>
<dbReference type="RefSeq" id="WP_093622428.1">
    <property type="nucleotide sequence ID" value="NZ_BOMT01000125.1"/>
</dbReference>
<evidence type="ECO:0008006" key="5">
    <source>
        <dbReference type="Google" id="ProtNLM"/>
    </source>
</evidence>
<sequence length="350" mass="36124">MTWTSRQRRWIAGLLAALVAAVSAPAPLDLDVFAGLGRSVLAGRFAEAYAGTFTQAGPLQLVLSQVLSIGAHDGVPHVVTRVLVAVALVLGAMAACRGRASREIAAATLTLLWMTGPLPWHGHPAETAIPMLWAYAMVLHRRGHRLAAAGALAASALIAPVAVLGFPCLLAVTGPVRAARTTLLAAAIVVAGFLPFVLSGSFDMFRHVWPVTPGTVPAMLGLHEATWATRLAQAVVAAGGCALVAWLLRGRPVALAAAPLAAALLRIVTDPVTYQYYWLPVAVASVLLVALLPDDVPVWRQTAVTVLGYTALLAVHADAAGALVCLAGYLLAGCRISEAAAAEVGRVAPG</sequence>
<feature type="transmembrane region" description="Helical" evidence="1">
    <location>
        <begin position="178"/>
        <end position="198"/>
    </location>
</feature>
<reference evidence="3 4" key="1">
    <citation type="submission" date="2016-10" db="EMBL/GenBank/DDBJ databases">
        <authorList>
            <person name="de Groot N.N."/>
        </authorList>
    </citation>
    <scope>NUCLEOTIDE SEQUENCE [LARGE SCALE GENOMIC DNA]</scope>
    <source>
        <strain evidence="3 4">DSM 43019</strain>
    </source>
</reference>
<dbReference type="AlphaFoldDB" id="A0A1I2NDQ0"/>
<keyword evidence="1" id="KW-1133">Transmembrane helix</keyword>
<gene>
    <name evidence="3" type="ORF">SAMN05421541_14023</name>
</gene>
<keyword evidence="4" id="KW-1185">Reference proteome</keyword>